<dbReference type="EMBL" id="JAKUDL010000007">
    <property type="protein sequence ID" value="MCH4296020.1"/>
    <property type="molecule type" value="Genomic_DNA"/>
</dbReference>
<proteinExistence type="inferred from homology"/>
<dbReference type="Pfam" id="PF00326">
    <property type="entry name" value="Peptidase_S9"/>
    <property type="match status" value="1"/>
</dbReference>
<keyword evidence="4" id="KW-0720">Serine protease</keyword>
<dbReference type="GO" id="GO:0004252">
    <property type="term" value="F:serine-type endopeptidase activity"/>
    <property type="evidence" value="ECO:0007669"/>
    <property type="project" value="InterPro"/>
</dbReference>
<dbReference type="Gene3D" id="2.130.10.120">
    <property type="entry name" value="Prolyl oligopeptidase, N-terminal domain"/>
    <property type="match status" value="1"/>
</dbReference>
<feature type="domain" description="Peptidase S9 prolyl oligopeptidase catalytic" evidence="6">
    <location>
        <begin position="491"/>
        <end position="706"/>
    </location>
</feature>
<dbReference type="AlphaFoldDB" id="A0AAJ1BJM5"/>
<dbReference type="SUPFAM" id="SSF53474">
    <property type="entry name" value="alpha/beta-Hydrolases"/>
    <property type="match status" value="1"/>
</dbReference>
<protein>
    <submittedName>
        <fullName evidence="8">S9 family peptidase</fullName>
    </submittedName>
</protein>
<feature type="signal peptide" evidence="5">
    <location>
        <begin position="1"/>
        <end position="22"/>
    </location>
</feature>
<gene>
    <name evidence="8" type="ORF">MJ923_17060</name>
</gene>
<accession>A0AAJ1BJM5</accession>
<reference evidence="8 9" key="1">
    <citation type="submission" date="2022-02" db="EMBL/GenBank/DDBJ databases">
        <title>The genome sequence of Shewanella sp. 3B26.</title>
        <authorList>
            <person name="Du J."/>
        </authorList>
    </citation>
    <scope>NUCLEOTIDE SEQUENCE [LARGE SCALE GENOMIC DNA]</scope>
    <source>
        <strain evidence="8 9">3B26</strain>
    </source>
</reference>
<dbReference type="PANTHER" id="PTHR11757">
    <property type="entry name" value="PROTEASE FAMILY S9A OLIGOPEPTIDASE"/>
    <property type="match status" value="1"/>
</dbReference>
<evidence type="ECO:0000256" key="1">
    <source>
        <dbReference type="ARBA" id="ARBA00005228"/>
    </source>
</evidence>
<dbReference type="InterPro" id="IPR029058">
    <property type="entry name" value="AB_hydrolase_fold"/>
</dbReference>
<keyword evidence="2" id="KW-0645">Protease</keyword>
<feature type="domain" description="Peptidase S9A N-terminal" evidence="7">
    <location>
        <begin position="33"/>
        <end position="431"/>
    </location>
</feature>
<evidence type="ECO:0000256" key="3">
    <source>
        <dbReference type="ARBA" id="ARBA00022801"/>
    </source>
</evidence>
<keyword evidence="9" id="KW-1185">Reference proteome</keyword>
<evidence type="ECO:0000259" key="7">
    <source>
        <dbReference type="Pfam" id="PF02897"/>
    </source>
</evidence>
<dbReference type="InterPro" id="IPR051543">
    <property type="entry name" value="Serine_Peptidase_S9A"/>
</dbReference>
<sequence length="708" mass="79790">MKPNALIAGVCLFMSACSHHNAQAPEAADAPFANKVPHTMALHGVSRTDNYYWLRDDKRESPEVLAYLNAENAYAKARMSGWTALKDTLFDEMKSRLVKDDSSVPYRWKGHYYYRRVEGEREYPIIARKVSLDAPEQVLLDANERAAGHEFYSLGRTTISEDGKLLAFGEDTLSRRIYRIYIKDIATGALLDDVLENTEGEAIWANDGQHLFYIAKDPQTLLGYQVFRHKLGTPQSEDVLVYEEVDDSFYIDLGKSLDGSQILLYHQSTTTSEVQLLDANAPLGEFVPFLPREEDHEYSITKLGDTYYVLTNWQATNFRLMAVDKAHTADKSRWREVLPYDEAVRIEDVLVLKSALVLQTREAGKTHIRIYQPDGTAPTEIEFDEAAYVTWLGMNPEQDSTLVRFHYSSLTTPDSTFDYNLSTGKRELKKQLQVPGFEAGAYQSERLMLPARDGTLVPVSVVYRKDKFNKDGSNPLYQYGYGAYGSVVDPDFSLSALSLLDRGVVYAIAHVRGGEMLGRPWYDAGRMFNKINSFTDFIDVTDGLVKLGYGAKDKVVASGASAGGLLMGAVANMAGEKYLAINAGVPFVDVVTTMLDESIPLTTNEYDEWGNPNEKPSFDYMLSYSPYDNLARKAYPHMLVTTGLHDSQVQYFEPAKWVAKLRDYKTDSNELLLVTDMEAGHGGKSGRYRQFEDMALEYGFFLHHWGLE</sequence>
<dbReference type="PANTHER" id="PTHR11757:SF19">
    <property type="entry name" value="PROLYL ENDOPEPTIDASE-LIKE"/>
    <property type="match status" value="1"/>
</dbReference>
<feature type="chain" id="PRO_5042581179" evidence="5">
    <location>
        <begin position="23"/>
        <end position="708"/>
    </location>
</feature>
<evidence type="ECO:0000259" key="6">
    <source>
        <dbReference type="Pfam" id="PF00326"/>
    </source>
</evidence>
<comment type="caution">
    <text evidence="8">The sequence shown here is derived from an EMBL/GenBank/DDBJ whole genome shotgun (WGS) entry which is preliminary data.</text>
</comment>
<dbReference type="InterPro" id="IPR001375">
    <property type="entry name" value="Peptidase_S9_cat"/>
</dbReference>
<keyword evidence="3" id="KW-0378">Hydrolase</keyword>
<dbReference type="SUPFAM" id="SSF50993">
    <property type="entry name" value="Peptidase/esterase 'gauge' domain"/>
    <property type="match status" value="1"/>
</dbReference>
<evidence type="ECO:0000256" key="2">
    <source>
        <dbReference type="ARBA" id="ARBA00022670"/>
    </source>
</evidence>
<name>A0AAJ1BJM5_9GAMM</name>
<evidence type="ECO:0000313" key="8">
    <source>
        <dbReference type="EMBL" id="MCH4296020.1"/>
    </source>
</evidence>
<dbReference type="RefSeq" id="WP_240592117.1">
    <property type="nucleotide sequence ID" value="NZ_JAKUDL010000007.1"/>
</dbReference>
<evidence type="ECO:0000256" key="5">
    <source>
        <dbReference type="SAM" id="SignalP"/>
    </source>
</evidence>
<dbReference type="InterPro" id="IPR002470">
    <property type="entry name" value="Peptidase_S9A"/>
</dbReference>
<dbReference type="Pfam" id="PF02897">
    <property type="entry name" value="Peptidase_S9_N"/>
    <property type="match status" value="1"/>
</dbReference>
<dbReference type="Proteomes" id="UP001297581">
    <property type="component" value="Unassembled WGS sequence"/>
</dbReference>
<dbReference type="GO" id="GO:0006508">
    <property type="term" value="P:proteolysis"/>
    <property type="evidence" value="ECO:0007669"/>
    <property type="project" value="UniProtKB-KW"/>
</dbReference>
<evidence type="ECO:0000256" key="4">
    <source>
        <dbReference type="ARBA" id="ARBA00022825"/>
    </source>
</evidence>
<dbReference type="PROSITE" id="PS51257">
    <property type="entry name" value="PROKAR_LIPOPROTEIN"/>
    <property type="match status" value="1"/>
</dbReference>
<dbReference type="Gene3D" id="3.40.50.1820">
    <property type="entry name" value="alpha/beta hydrolase"/>
    <property type="match status" value="1"/>
</dbReference>
<keyword evidence="5" id="KW-0732">Signal</keyword>
<dbReference type="InterPro" id="IPR023302">
    <property type="entry name" value="Pept_S9A_N"/>
</dbReference>
<evidence type="ECO:0000313" key="9">
    <source>
        <dbReference type="Proteomes" id="UP001297581"/>
    </source>
</evidence>
<organism evidence="8 9">
    <name type="scientific">Shewanella zhuhaiensis</name>
    <dbReference type="NCBI Taxonomy" id="2919576"/>
    <lineage>
        <taxon>Bacteria</taxon>
        <taxon>Pseudomonadati</taxon>
        <taxon>Pseudomonadota</taxon>
        <taxon>Gammaproteobacteria</taxon>
        <taxon>Alteromonadales</taxon>
        <taxon>Shewanellaceae</taxon>
        <taxon>Shewanella</taxon>
    </lineage>
</organism>
<dbReference type="PRINTS" id="PR00862">
    <property type="entry name" value="PROLIGOPTASE"/>
</dbReference>
<comment type="similarity">
    <text evidence="1">Belongs to the peptidase S9A family.</text>
</comment>